<dbReference type="InterPro" id="IPR016024">
    <property type="entry name" value="ARM-type_fold"/>
</dbReference>
<evidence type="ECO:0000259" key="4">
    <source>
        <dbReference type="PROSITE" id="PS50085"/>
    </source>
</evidence>
<dbReference type="GO" id="GO:0005634">
    <property type="term" value="C:nucleus"/>
    <property type="evidence" value="ECO:0007669"/>
    <property type="project" value="InterPro"/>
</dbReference>
<accession>A0A803YQM0</accession>
<dbReference type="SUPFAM" id="SSF111347">
    <property type="entry name" value="Rap/Ran-GAP"/>
    <property type="match status" value="1"/>
</dbReference>
<dbReference type="Pfam" id="PF02145">
    <property type="entry name" value="Rap_GAP"/>
    <property type="match status" value="1"/>
</dbReference>
<feature type="region of interest" description="Disordered" evidence="3">
    <location>
        <begin position="317"/>
        <end position="345"/>
    </location>
</feature>
<name>A0A803YQM0_MELGA</name>
<proteinExistence type="predicted"/>
<dbReference type="PANTHER" id="PTHR10063:SF2">
    <property type="entry name" value="RAL GTPASE-ACTIVATING PROTEIN SUBUNIT ALPHA-2"/>
    <property type="match status" value="1"/>
</dbReference>
<keyword evidence="2" id="KW-0597">Phosphoprotein</keyword>
<dbReference type="Gene3D" id="3.40.50.11210">
    <property type="entry name" value="Rap/Ran-GAP"/>
    <property type="match status" value="1"/>
</dbReference>
<evidence type="ECO:0000313" key="6">
    <source>
        <dbReference type="Proteomes" id="UP000001645"/>
    </source>
</evidence>
<reference evidence="5" key="2">
    <citation type="submission" date="2025-08" db="UniProtKB">
        <authorList>
            <consortium name="Ensembl"/>
        </authorList>
    </citation>
    <scope>IDENTIFICATION</scope>
</reference>
<dbReference type="GO" id="GO:0051056">
    <property type="term" value="P:regulation of small GTPase mediated signal transduction"/>
    <property type="evidence" value="ECO:0007669"/>
    <property type="project" value="InterPro"/>
</dbReference>
<feature type="compositionally biased region" description="Polar residues" evidence="3">
    <location>
        <begin position="317"/>
        <end position="330"/>
    </location>
</feature>
<feature type="region of interest" description="Disordered" evidence="3">
    <location>
        <begin position="759"/>
        <end position="778"/>
    </location>
</feature>
<feature type="region of interest" description="Disordered" evidence="3">
    <location>
        <begin position="420"/>
        <end position="442"/>
    </location>
</feature>
<dbReference type="PROSITE" id="PS50085">
    <property type="entry name" value="RAPGAP"/>
    <property type="match status" value="1"/>
</dbReference>
<feature type="domain" description="Rap-GAP" evidence="4">
    <location>
        <begin position="1562"/>
        <end position="1770"/>
    </location>
</feature>
<dbReference type="Ensembl" id="ENSMGAT00000034531.1">
    <property type="protein sequence ID" value="ENSMGAP00000034068.1"/>
    <property type="gene ID" value="ENSMGAG00000003311.3"/>
</dbReference>
<dbReference type="GeneTree" id="ENSGT00950000183139"/>
<evidence type="ECO:0000313" key="5">
    <source>
        <dbReference type="Ensembl" id="ENSMGAP00000034068.1"/>
    </source>
</evidence>
<evidence type="ECO:0000256" key="2">
    <source>
        <dbReference type="ARBA" id="ARBA00022553"/>
    </source>
</evidence>
<dbReference type="GO" id="GO:0005737">
    <property type="term" value="C:cytoplasm"/>
    <property type="evidence" value="ECO:0007669"/>
    <property type="project" value="TreeGrafter"/>
</dbReference>
<dbReference type="InterPro" id="IPR035974">
    <property type="entry name" value="Rap/Ran-GAP_sf"/>
</dbReference>
<dbReference type="InterPro" id="IPR046859">
    <property type="entry name" value="RGPA/RALGAPB_N"/>
</dbReference>
<dbReference type="OrthoDB" id="19311at2759"/>
<gene>
    <name evidence="5" type="primary">RALGAPA2</name>
</gene>
<dbReference type="Bgee" id="ENSMGAG00000003311">
    <property type="expression patterns" value="Expressed in bursa of Fabricius and 15 other cell types or tissues"/>
</dbReference>
<reference evidence="5" key="3">
    <citation type="submission" date="2025-09" db="UniProtKB">
        <authorList>
            <consortium name="Ensembl"/>
        </authorList>
    </citation>
    <scope>IDENTIFICATION</scope>
</reference>
<dbReference type="InterPro" id="IPR027107">
    <property type="entry name" value="Tuberin/Ral-act_asu"/>
</dbReference>
<dbReference type="FunFam" id="3.40.50.11210:FF:000001">
    <property type="entry name" value="Ral GTPase-activating protein subunit alpha-1 isoform 1"/>
    <property type="match status" value="1"/>
</dbReference>
<sequence length="1814" mass="205310">MENKPKQHANFEKLSRNIVDGSDLKQLFENNYSQIFFIFYENFITLENSLKQKGNKSQREELDSILFLFEKILQLLPERIFYRWHFRSIGKKEWFKNVLIRCEGIRLFLLWLQALQTNCTEEQILIFACLVPGFPPVLSSRGPCTLDNVISPPNSPDAKIFPEEITPLLPAVSGEKIAEDQTCYFLQLLLKYMVIQAASLEWKNKENQDTGFKFLFTLFRKYYLPHLFPSFTKLTNLYKPVLDIPDTRPRPVYITATRNNENVYSTKIPYMAARVVFIKWLVTFFLEKKYLTAVQHTKNGGEMLPKIIQTVSVGNQDKNPELETSMSYASEQERSHSNSSTLSDRRLSNSSLCSIEEQHRTVYEMVQRILLSTRGYVNFVNEVFRQAFLLPSSDISATRKVVKVYRKWILQEKPVFMEEPDKKENSEDALSSDHSGHKRSSSWGRTYSFTSAVNRGCVLEDEDKNVKAGAQAALQVFLTNSANVFLLEPCIEVPVLLKEQVDACKAVLSIFRRMIMELSMNKKTWEQMLQILLRITEAVMQKPKENQIKDTFAQSMSGLLFRTLIVAWIRANLSVYISRELWDELLSVLSSLTDWEELINEWANIMDSLTAVLARTVYGVEMTNLPLDKLSEQKEKKQRGKGGVLEPQKTAVVGRSFSLSWKSHPEVVEPMRFRSATTSGAPGVEKARNIVRQRATEVEESQQSESLAGAEATGLFVDQEQQLTRSSSTSDIADQFPSDFFQVRRSSSTAELDLKADLQQTHGNHREREKSESVSSDTSIGYNNEVEIALIPWQASEEDQEVNASTDVCVDPDAPRWLQLSPSDNANLTDSSEFLADDCSIIAGGSLIGWHPDSASVLWRRILGILGDVNNIQSPKIHAKVFGYLYELWYKLAKIRDNLAISVDNQSTPSPPVLIPPLRIFASWLFKATTLPNEYKEGKLQAYRLICAMMTRRQDVLPNSDFLLHFYFVMHLGLTSEDQDILNTVIKHCPPWFFFLGLPGFTMLIGDFITAAARVLSTDLLEAPRSEAHTILGSLVCFPNIYQEIPLLQPISEAGEIIAGSADVKCYLINILLKNATEEPSEAARCIAICGLGIWICEELTQCTNHPQVKEAINVIGVTLKFSNKLVAQVANDVLQLLVSYWQKLQEYESSLPRKITEILVATIAFLLPSAEYSCVEADKKFIVSLLLCLLDWCMALPMKMLLEPVSAGVLEDQHASKAPLLDYIYRVLHCCVNGSSTYTQQSHYVLSLADLSSADYDPFLHLENVTSCEPAQCHSATDLGNLLTVAEEKRRRNLELIPLTARMVMTHLVNHLSHYPLSGGPAILHSLLSENHDNSYVESSELSSEVFRSPNLQLFVFNDSTLISYLQIPAEKRKDTEPAVAPSDVRVIVRDISGKYSWDGRILYGPLEGCLPRQNTANSFVISGSCEHHFSSQKDISQVEEGEDALDKLLEKIGNTSPECLLHPQRKLNEPSPPPFGMSHDQENAITEALMRQSTQENEYILKCSSDFSMKVARQEEPRPAEPQASFYFCRLLLNDLGMNSWDRRKSFHLLKKNSKLLRELKNLDSRQCRETHKIAVFYIAEGQEDKCSILSNARGSQAYEDFVAGLGWEVDLSTHGGFMGGLQRNGSTGQTAPYYATSTVEIIFHVSTRMPSDSDDSLTKKLRHLGNDEVHIVWSEHNRNYRRGIIPTDFGDVLIVIYPMKNHMFFIEIMKKPEVPFFGPLFDGAIVTAKLLPSLICATCINASRAVKSLIPLYQSFYEERALYLEAIIQNHKEVMTFEDFAAQVFSPSPSYSLGGTAADVHLFFVDKCLQI</sequence>
<evidence type="ECO:0000256" key="3">
    <source>
        <dbReference type="SAM" id="MobiDB-lite"/>
    </source>
</evidence>
<organism evidence="5 6">
    <name type="scientific">Meleagris gallopavo</name>
    <name type="common">Wild turkey</name>
    <dbReference type="NCBI Taxonomy" id="9103"/>
    <lineage>
        <taxon>Eukaryota</taxon>
        <taxon>Metazoa</taxon>
        <taxon>Chordata</taxon>
        <taxon>Craniata</taxon>
        <taxon>Vertebrata</taxon>
        <taxon>Euteleostomi</taxon>
        <taxon>Archelosauria</taxon>
        <taxon>Archosauria</taxon>
        <taxon>Dinosauria</taxon>
        <taxon>Saurischia</taxon>
        <taxon>Theropoda</taxon>
        <taxon>Coelurosauria</taxon>
        <taxon>Aves</taxon>
        <taxon>Neognathae</taxon>
        <taxon>Galloanserae</taxon>
        <taxon>Galliformes</taxon>
        <taxon>Phasianidae</taxon>
        <taxon>Meleagridinae</taxon>
        <taxon>Meleagris</taxon>
    </lineage>
</organism>
<protein>
    <submittedName>
        <fullName evidence="5">Ral GTPase activating protein catalytic subunit alpha 2</fullName>
    </submittedName>
</protein>
<dbReference type="Pfam" id="PF20412">
    <property type="entry name" value="RALGAPB_N"/>
    <property type="match status" value="1"/>
</dbReference>
<dbReference type="InterPro" id="IPR000331">
    <property type="entry name" value="Rap/Ran_GAP_dom"/>
</dbReference>
<dbReference type="SUPFAM" id="SSF48371">
    <property type="entry name" value="ARM repeat"/>
    <property type="match status" value="1"/>
</dbReference>
<reference evidence="5 6" key="1">
    <citation type="journal article" date="2010" name="PLoS Biol.">
        <title>Multi-platform next-generation sequencing of the domestic turkey (Meleagris gallopavo): genome assembly and analysis.</title>
        <authorList>
            <person name="Dalloul R.A."/>
            <person name="Long J.A."/>
            <person name="Zimin A.V."/>
            <person name="Aslam L."/>
            <person name="Beal K."/>
            <person name="Blomberg L.A."/>
            <person name="Bouffard P."/>
            <person name="Burt D.W."/>
            <person name="Crasta O."/>
            <person name="Crooijmans R.P."/>
            <person name="Cooper K."/>
            <person name="Coulombe R.A."/>
            <person name="De S."/>
            <person name="Delany M.E."/>
            <person name="Dodgson J.B."/>
            <person name="Dong J.J."/>
            <person name="Evans C."/>
            <person name="Frederickson K.M."/>
            <person name="Flicek P."/>
            <person name="Florea L."/>
            <person name="Folkerts O."/>
            <person name="Groenen M.A."/>
            <person name="Harkins T.T."/>
            <person name="Herrero J."/>
            <person name="Hoffmann S."/>
            <person name="Megens H.J."/>
            <person name="Jiang A."/>
            <person name="de Jong P."/>
            <person name="Kaiser P."/>
            <person name="Kim H."/>
            <person name="Kim K.W."/>
            <person name="Kim S."/>
            <person name="Langenberger D."/>
            <person name="Lee M.K."/>
            <person name="Lee T."/>
            <person name="Mane S."/>
            <person name="Marcais G."/>
            <person name="Marz M."/>
            <person name="McElroy A.P."/>
            <person name="Modise T."/>
            <person name="Nefedov M."/>
            <person name="Notredame C."/>
            <person name="Paton I.R."/>
            <person name="Payne W.S."/>
            <person name="Pertea G."/>
            <person name="Prickett D."/>
            <person name="Puiu D."/>
            <person name="Qioa D."/>
            <person name="Raineri E."/>
            <person name="Ruffier M."/>
            <person name="Salzberg S.L."/>
            <person name="Schatz M.C."/>
            <person name="Scheuring C."/>
            <person name="Schmidt C.J."/>
            <person name="Schroeder S."/>
            <person name="Searle S.M."/>
            <person name="Smith E.J."/>
            <person name="Smith J."/>
            <person name="Sonstegard T.S."/>
            <person name="Stadler P.F."/>
            <person name="Tafer H."/>
            <person name="Tu Z.J."/>
            <person name="Van Tassell C.P."/>
            <person name="Vilella A.J."/>
            <person name="Williams K.P."/>
            <person name="Yorke J.A."/>
            <person name="Zhang L."/>
            <person name="Zhang H.B."/>
            <person name="Zhang X."/>
            <person name="Zhang Y."/>
            <person name="Reed K.M."/>
        </authorList>
    </citation>
    <scope>NUCLEOTIDE SEQUENCE [LARGE SCALE GENOMIC DNA]</scope>
</reference>
<dbReference type="PANTHER" id="PTHR10063">
    <property type="entry name" value="TUBERIN"/>
    <property type="match status" value="1"/>
</dbReference>
<evidence type="ECO:0000256" key="1">
    <source>
        <dbReference type="ARBA" id="ARBA00022468"/>
    </source>
</evidence>
<keyword evidence="1" id="KW-0343">GTPase activation</keyword>
<dbReference type="Proteomes" id="UP000001645">
    <property type="component" value="Chromosome 2"/>
</dbReference>
<keyword evidence="6" id="KW-1185">Reference proteome</keyword>
<dbReference type="GO" id="GO:0005096">
    <property type="term" value="F:GTPase activator activity"/>
    <property type="evidence" value="ECO:0007669"/>
    <property type="project" value="UniProtKB-KW"/>
</dbReference>